<dbReference type="InterPro" id="IPR002885">
    <property type="entry name" value="PPR_rpt"/>
</dbReference>
<evidence type="ECO:0000256" key="1">
    <source>
        <dbReference type="ARBA" id="ARBA00022737"/>
    </source>
</evidence>
<dbReference type="InterPro" id="IPR046960">
    <property type="entry name" value="PPR_At4g14850-like_plant"/>
</dbReference>
<protein>
    <recommendedName>
        <fullName evidence="6">Pentatricopeptide repeat-containing protein</fullName>
    </recommendedName>
</protein>
<dbReference type="GO" id="GO:0003723">
    <property type="term" value="F:RNA binding"/>
    <property type="evidence" value="ECO:0007669"/>
    <property type="project" value="InterPro"/>
</dbReference>
<dbReference type="PANTHER" id="PTHR47926:SF488">
    <property type="entry name" value="DYW DOMAIN-CONTAINING PROTEIN"/>
    <property type="match status" value="1"/>
</dbReference>
<dbReference type="InterPro" id="IPR011990">
    <property type="entry name" value="TPR-like_helical_dom_sf"/>
</dbReference>
<dbReference type="PANTHER" id="PTHR47926">
    <property type="entry name" value="PENTATRICOPEPTIDE REPEAT-CONTAINING PROTEIN"/>
    <property type="match status" value="1"/>
</dbReference>
<dbReference type="NCBIfam" id="TIGR00756">
    <property type="entry name" value="PPR"/>
    <property type="match status" value="1"/>
</dbReference>
<evidence type="ECO:0000256" key="2">
    <source>
        <dbReference type="PROSITE-ProRule" id="PRU00708"/>
    </source>
</evidence>
<dbReference type="PROSITE" id="PS51375">
    <property type="entry name" value="PPR"/>
    <property type="match status" value="1"/>
</dbReference>
<dbReference type="AlphaFoldDB" id="A0AAP0I587"/>
<feature type="repeat" description="PPR" evidence="2">
    <location>
        <begin position="81"/>
        <end position="115"/>
    </location>
</feature>
<evidence type="ECO:0000256" key="3">
    <source>
        <dbReference type="SAM" id="SignalP"/>
    </source>
</evidence>
<evidence type="ECO:0008006" key="6">
    <source>
        <dbReference type="Google" id="ProtNLM"/>
    </source>
</evidence>
<name>A0AAP0I587_9MAGN</name>
<keyword evidence="3" id="KW-0732">Signal</keyword>
<keyword evidence="5" id="KW-1185">Reference proteome</keyword>
<evidence type="ECO:0000313" key="5">
    <source>
        <dbReference type="Proteomes" id="UP001417504"/>
    </source>
</evidence>
<dbReference type="EMBL" id="JBBNAE010000007">
    <property type="protein sequence ID" value="KAK9108825.1"/>
    <property type="molecule type" value="Genomic_DNA"/>
</dbReference>
<keyword evidence="1" id="KW-0677">Repeat</keyword>
<reference evidence="4 5" key="1">
    <citation type="submission" date="2024-01" db="EMBL/GenBank/DDBJ databases">
        <title>Genome assemblies of Stephania.</title>
        <authorList>
            <person name="Yang L."/>
        </authorList>
    </citation>
    <scope>NUCLEOTIDE SEQUENCE [LARGE SCALE GENOMIC DNA]</scope>
    <source>
        <strain evidence="4">QJT</strain>
        <tissue evidence="4">Leaf</tissue>
    </source>
</reference>
<feature type="chain" id="PRO_5042970641" description="Pentatricopeptide repeat-containing protein" evidence="3">
    <location>
        <begin position="26"/>
        <end position="166"/>
    </location>
</feature>
<organism evidence="4 5">
    <name type="scientific">Stephania japonica</name>
    <dbReference type="NCBI Taxonomy" id="461633"/>
    <lineage>
        <taxon>Eukaryota</taxon>
        <taxon>Viridiplantae</taxon>
        <taxon>Streptophyta</taxon>
        <taxon>Embryophyta</taxon>
        <taxon>Tracheophyta</taxon>
        <taxon>Spermatophyta</taxon>
        <taxon>Magnoliopsida</taxon>
        <taxon>Ranunculales</taxon>
        <taxon>Menispermaceae</taxon>
        <taxon>Menispermoideae</taxon>
        <taxon>Cissampelideae</taxon>
        <taxon>Stephania</taxon>
    </lineage>
</organism>
<accession>A0AAP0I587</accession>
<evidence type="ECO:0000313" key="4">
    <source>
        <dbReference type="EMBL" id="KAK9108825.1"/>
    </source>
</evidence>
<sequence length="166" mass="18473">MPSASSALFFGGVLGLLQAIFLTTAAKPLLQFMGVKSDEDEVERRRQQEKGKDKVQWIDMYAKCGSLEDAISAVENMRFKDTQAWSTVIVTCAIHGQGPKAMSVFKNMKASQVQPDAVTLLGLLYAWNHSGMVDESLAYFHYMTDEYAIPPGIKHYGCIKDHRHIG</sequence>
<dbReference type="GO" id="GO:0009451">
    <property type="term" value="P:RNA modification"/>
    <property type="evidence" value="ECO:0007669"/>
    <property type="project" value="InterPro"/>
</dbReference>
<dbReference type="Gene3D" id="1.25.40.10">
    <property type="entry name" value="Tetratricopeptide repeat domain"/>
    <property type="match status" value="1"/>
</dbReference>
<comment type="caution">
    <text evidence="4">The sequence shown here is derived from an EMBL/GenBank/DDBJ whole genome shotgun (WGS) entry which is preliminary data.</text>
</comment>
<dbReference type="Pfam" id="PF01535">
    <property type="entry name" value="PPR"/>
    <property type="match status" value="2"/>
</dbReference>
<feature type="signal peptide" evidence="3">
    <location>
        <begin position="1"/>
        <end position="25"/>
    </location>
</feature>
<proteinExistence type="predicted"/>
<gene>
    <name evidence="4" type="ORF">Sjap_016885</name>
</gene>
<dbReference type="Proteomes" id="UP001417504">
    <property type="component" value="Unassembled WGS sequence"/>
</dbReference>